<gene>
    <name evidence="1" type="ORF">M7I_2811</name>
</gene>
<name>H0EJT1_GLAL7</name>
<evidence type="ECO:0000313" key="2">
    <source>
        <dbReference type="Proteomes" id="UP000005446"/>
    </source>
</evidence>
<sequence length="72" mass="8201">MSSKQILIPGSLLGGPNLPISQTFEVEYQRVQASRNAVVNSDSMRQLKKTKSHRKHGRFRGEVVPRNRCFFS</sequence>
<dbReference type="InParanoid" id="H0EJT1"/>
<accession>H0EJT1</accession>
<keyword evidence="2" id="KW-1185">Reference proteome</keyword>
<evidence type="ECO:0000313" key="1">
    <source>
        <dbReference type="EMBL" id="EHL01122.1"/>
    </source>
</evidence>
<dbReference type="AlphaFoldDB" id="H0EJT1"/>
<dbReference type="Proteomes" id="UP000005446">
    <property type="component" value="Unassembled WGS sequence"/>
</dbReference>
<reference evidence="1 2" key="1">
    <citation type="journal article" date="2012" name="Eukaryot. Cell">
        <title>Genome sequence of the fungus Glarea lozoyensis: the first genome sequence of a species from the Helotiaceae family.</title>
        <authorList>
            <person name="Youssar L."/>
            <person name="Gruening B.A."/>
            <person name="Erxleben A."/>
            <person name="Guenther S."/>
            <person name="Huettel W."/>
        </authorList>
    </citation>
    <scope>NUCLEOTIDE SEQUENCE [LARGE SCALE GENOMIC DNA]</scope>
    <source>
        <strain evidence="2">ATCC 74030 / MF5533</strain>
    </source>
</reference>
<dbReference type="EMBL" id="AGUE01000060">
    <property type="protein sequence ID" value="EHL01122.1"/>
    <property type="molecule type" value="Genomic_DNA"/>
</dbReference>
<organism evidence="1 2">
    <name type="scientific">Glarea lozoyensis (strain ATCC 74030 / MF5533)</name>
    <dbReference type="NCBI Taxonomy" id="1104152"/>
    <lineage>
        <taxon>Eukaryota</taxon>
        <taxon>Fungi</taxon>
        <taxon>Dikarya</taxon>
        <taxon>Ascomycota</taxon>
        <taxon>Pezizomycotina</taxon>
        <taxon>Leotiomycetes</taxon>
        <taxon>Helotiales</taxon>
        <taxon>Helotiaceae</taxon>
        <taxon>Glarea</taxon>
    </lineage>
</organism>
<protein>
    <submittedName>
        <fullName evidence="1">Uncharacterized protein</fullName>
    </submittedName>
</protein>
<comment type="caution">
    <text evidence="1">The sequence shown here is derived from an EMBL/GenBank/DDBJ whole genome shotgun (WGS) entry which is preliminary data.</text>
</comment>
<dbReference type="HOGENOM" id="CLU_2722457_0_0_1"/>
<proteinExistence type="predicted"/>